<accession>A0AAQ3K5J7</accession>
<protein>
    <submittedName>
        <fullName evidence="3">General transcription factor 3C polypeptide 3 isoform X1</fullName>
    </submittedName>
</protein>
<evidence type="ECO:0000256" key="1">
    <source>
        <dbReference type="PROSITE-ProRule" id="PRU00339"/>
    </source>
</evidence>
<dbReference type="InterPro" id="IPR011990">
    <property type="entry name" value="TPR-like_helical_dom_sf"/>
</dbReference>
<feature type="compositionally biased region" description="Basic residues" evidence="2">
    <location>
        <begin position="133"/>
        <end position="152"/>
    </location>
</feature>
<dbReference type="GO" id="GO:0006383">
    <property type="term" value="P:transcription by RNA polymerase III"/>
    <property type="evidence" value="ECO:0007669"/>
    <property type="project" value="InterPro"/>
</dbReference>
<dbReference type="GO" id="GO:0000127">
    <property type="term" value="C:transcription factor TFIIIC complex"/>
    <property type="evidence" value="ECO:0007669"/>
    <property type="project" value="TreeGrafter"/>
</dbReference>
<dbReference type="AlphaFoldDB" id="A0AAQ3K5J7"/>
<dbReference type="PROSITE" id="PS50005">
    <property type="entry name" value="TPR"/>
    <property type="match status" value="2"/>
</dbReference>
<dbReference type="EMBL" id="CP136892">
    <property type="protein sequence ID" value="WOL01594.1"/>
    <property type="molecule type" value="Genomic_DNA"/>
</dbReference>
<dbReference type="PANTHER" id="PTHR23082:SF0">
    <property type="entry name" value="GENERAL TRANSCRIPTION FACTOR 3C POLYPEPTIDE 3"/>
    <property type="match status" value="1"/>
</dbReference>
<gene>
    <name evidence="3" type="ORF">Cni_G10311</name>
</gene>
<reference evidence="3 4" key="1">
    <citation type="submission" date="2023-10" db="EMBL/GenBank/DDBJ databases">
        <title>Chromosome-scale genome assembly provides insights into flower coloration mechanisms of Canna indica.</title>
        <authorList>
            <person name="Li C."/>
        </authorList>
    </citation>
    <scope>NUCLEOTIDE SEQUENCE [LARGE SCALE GENOMIC DNA]</scope>
    <source>
        <tissue evidence="3">Flower</tissue>
    </source>
</reference>
<keyword evidence="1" id="KW-0802">TPR repeat</keyword>
<evidence type="ECO:0000256" key="2">
    <source>
        <dbReference type="SAM" id="MobiDB-lite"/>
    </source>
</evidence>
<name>A0AAQ3K5J7_9LILI</name>
<keyword evidence="4" id="KW-1185">Reference proteome</keyword>
<proteinExistence type="predicted"/>
<dbReference type="PANTHER" id="PTHR23082">
    <property type="entry name" value="TRANSCRIPTION INITIATION FACTOR IIIC TFIIIC , POLYPEPTIDE 3-RELATED"/>
    <property type="match status" value="1"/>
</dbReference>
<evidence type="ECO:0000313" key="4">
    <source>
        <dbReference type="Proteomes" id="UP001327560"/>
    </source>
</evidence>
<feature type="repeat" description="TPR" evidence="1">
    <location>
        <begin position="259"/>
        <end position="292"/>
    </location>
</feature>
<dbReference type="SMART" id="SM00028">
    <property type="entry name" value="TPR"/>
    <property type="match status" value="5"/>
</dbReference>
<organism evidence="3 4">
    <name type="scientific">Canna indica</name>
    <name type="common">Indian-shot</name>
    <dbReference type="NCBI Taxonomy" id="4628"/>
    <lineage>
        <taxon>Eukaryota</taxon>
        <taxon>Viridiplantae</taxon>
        <taxon>Streptophyta</taxon>
        <taxon>Embryophyta</taxon>
        <taxon>Tracheophyta</taxon>
        <taxon>Spermatophyta</taxon>
        <taxon>Magnoliopsida</taxon>
        <taxon>Liliopsida</taxon>
        <taxon>Zingiberales</taxon>
        <taxon>Cannaceae</taxon>
        <taxon>Canna</taxon>
    </lineage>
</organism>
<feature type="repeat" description="TPR" evidence="1">
    <location>
        <begin position="191"/>
        <end position="224"/>
    </location>
</feature>
<evidence type="ECO:0000313" key="3">
    <source>
        <dbReference type="EMBL" id="WOL01594.1"/>
    </source>
</evidence>
<dbReference type="Proteomes" id="UP001327560">
    <property type="component" value="Chromosome 3"/>
</dbReference>
<dbReference type="Pfam" id="PF13181">
    <property type="entry name" value="TPR_8"/>
    <property type="match status" value="1"/>
</dbReference>
<feature type="region of interest" description="Disordered" evidence="2">
    <location>
        <begin position="1"/>
        <end position="70"/>
    </location>
</feature>
<dbReference type="InterPro" id="IPR019734">
    <property type="entry name" value="TPR_rpt"/>
</dbReference>
<dbReference type="Gene3D" id="1.25.40.10">
    <property type="entry name" value="Tetratricopeptide repeat domain"/>
    <property type="match status" value="3"/>
</dbReference>
<sequence length="933" mass="106592">MENEKDPAKADEVAREMEETDGGDGGGGGEEELEEDDEGEDGEEEEDEDEDEEEGYTLHFDGDMDPLGFVQGGNHGVELYQQFERLEYEALAERKRKALHEQERTVESVKKPRVAEVLGVTVEEIDELMNFGRRRRSRASKKKGRKKGSKRKLTPEVARKLGDATLCYASGDYDEAIPLLEEIVRLAPNLSDAYHLLGLIYDARGDRGKALNFHMIAAHLSPKDPSIWKKLVAWSIEQKNTGQIRYCLMKAIAADPKDVGLRFDLALLYFELGEYQKAAESYEQIVGIYPANIEALKMAAKMYQKCGLIDRAIRVLEGHVNGHHSECNYSVDNLLLGFYMDNGSHKEALRLVEHAYSIPGLEKRNILYLKVKEAVCHARLGKMQHAEALLKGMQMDHPAENGDLIIEVADSFLNLGQYHYALKFYSMLEEIPNLDNGNIHLKIAQCFLSIKERGKAIVFYYKALSEIEDNVDARIILSSLLLEEGKEQETINLLSPPKVSEKTSNLSSAQLKPWWENGKIKMQLAKVYHAKGMLKDFVDTIYSYVRETLVIEIMNQKVRPVKKLAKSVLFERAKLLDEQDGECDNLFRGFRPVARMTELVKAIRARKSLKKRAALKEERKAAALAAGLDWQSDSGDETLPKAKQEPPLLDFLKDEEHLQFILDLCKALVSVHRYWEALELINHTLKLEYNTISTEKREEFRSLGAHIAYSSSDPKHGYNYVRYIAQQHPYSIAAWNCYYKVVSRYDSRFSRHMKFILRMRVELKDCAMPIVIYGHQFTMISQHQSAAKEYLEAYKVQPEDPLINLCVGTALINLSLGFRLQKKHNCIAQGFAFLYNYLRICNDSQEALYNIARAYQHVGLVTLAALYYEKVLAIQEKDHPIPKLPYEDSSVPADKMPIYCNLHREAAYNLHLIYKKSGAVDLARQVLRNYCTF</sequence>
<feature type="compositionally biased region" description="Basic and acidic residues" evidence="2">
    <location>
        <begin position="1"/>
        <end position="17"/>
    </location>
</feature>
<dbReference type="InterPro" id="IPR039340">
    <property type="entry name" value="Tfc4/TFIIIC-102/Sfc4"/>
</dbReference>
<dbReference type="Pfam" id="PF13431">
    <property type="entry name" value="TPR_17"/>
    <property type="match status" value="1"/>
</dbReference>
<feature type="region of interest" description="Disordered" evidence="2">
    <location>
        <begin position="133"/>
        <end position="154"/>
    </location>
</feature>
<dbReference type="FunFam" id="1.25.40.10:FF:000413">
    <property type="entry name" value="General transcription factor 3C polypeptide 3"/>
    <property type="match status" value="1"/>
</dbReference>
<dbReference type="SUPFAM" id="SSF48452">
    <property type="entry name" value="TPR-like"/>
    <property type="match status" value="3"/>
</dbReference>
<feature type="compositionally biased region" description="Acidic residues" evidence="2">
    <location>
        <begin position="29"/>
        <end position="55"/>
    </location>
</feature>